<dbReference type="EMBL" id="REGN01000032">
    <property type="protein sequence ID" value="RNA45078.1"/>
    <property type="molecule type" value="Genomic_DNA"/>
</dbReference>
<sequence length="85" mass="9756">MTDEVHDHSKCECFVISVSEESDSGDPPRPLPLLHNPKLKKNAVDQLDQTNKKKKIKKIHLFLSSIFTGFVDRYYLCSLNLNIKV</sequence>
<organism evidence="2 3">
    <name type="scientific">Brachionus plicatilis</name>
    <name type="common">Marine rotifer</name>
    <name type="synonym">Brachionus muelleri</name>
    <dbReference type="NCBI Taxonomy" id="10195"/>
    <lineage>
        <taxon>Eukaryota</taxon>
        <taxon>Metazoa</taxon>
        <taxon>Spiralia</taxon>
        <taxon>Gnathifera</taxon>
        <taxon>Rotifera</taxon>
        <taxon>Eurotatoria</taxon>
        <taxon>Monogononta</taxon>
        <taxon>Pseudotrocha</taxon>
        <taxon>Ploima</taxon>
        <taxon>Brachionidae</taxon>
        <taxon>Brachionus</taxon>
    </lineage>
</organism>
<keyword evidence="3" id="KW-1185">Reference proteome</keyword>
<gene>
    <name evidence="2" type="ORF">BpHYR1_025237</name>
</gene>
<dbReference type="Proteomes" id="UP000276133">
    <property type="component" value="Unassembled WGS sequence"/>
</dbReference>
<proteinExistence type="predicted"/>
<keyword evidence="1" id="KW-1133">Transmembrane helix</keyword>
<evidence type="ECO:0000313" key="2">
    <source>
        <dbReference type="EMBL" id="RNA45078.1"/>
    </source>
</evidence>
<evidence type="ECO:0000313" key="3">
    <source>
        <dbReference type="Proteomes" id="UP000276133"/>
    </source>
</evidence>
<dbReference type="AlphaFoldDB" id="A0A3M7TB21"/>
<comment type="caution">
    <text evidence="2">The sequence shown here is derived from an EMBL/GenBank/DDBJ whole genome shotgun (WGS) entry which is preliminary data.</text>
</comment>
<accession>A0A3M7TB21</accession>
<reference evidence="2 3" key="1">
    <citation type="journal article" date="2018" name="Sci. Rep.">
        <title>Genomic signatures of local adaptation to the degree of environmental predictability in rotifers.</title>
        <authorList>
            <person name="Franch-Gras L."/>
            <person name="Hahn C."/>
            <person name="Garcia-Roger E.M."/>
            <person name="Carmona M.J."/>
            <person name="Serra M."/>
            <person name="Gomez A."/>
        </authorList>
    </citation>
    <scope>NUCLEOTIDE SEQUENCE [LARGE SCALE GENOMIC DNA]</scope>
    <source>
        <strain evidence="2">HYR1</strain>
    </source>
</reference>
<feature type="transmembrane region" description="Helical" evidence="1">
    <location>
        <begin position="59"/>
        <end position="76"/>
    </location>
</feature>
<evidence type="ECO:0000256" key="1">
    <source>
        <dbReference type="SAM" id="Phobius"/>
    </source>
</evidence>
<keyword evidence="1" id="KW-0472">Membrane</keyword>
<name>A0A3M7TB21_BRAPC</name>
<protein>
    <submittedName>
        <fullName evidence="2">Uncharacterized protein</fullName>
    </submittedName>
</protein>
<keyword evidence="1" id="KW-0812">Transmembrane</keyword>